<dbReference type="eggNOG" id="COG0431">
    <property type="taxonomic scope" value="Bacteria"/>
</dbReference>
<dbReference type="GO" id="GO:0016655">
    <property type="term" value="F:oxidoreductase activity, acting on NAD(P)H, quinone or similar compound as acceptor"/>
    <property type="evidence" value="ECO:0007669"/>
    <property type="project" value="UniProtKB-ARBA"/>
</dbReference>
<name>J2ENA8_PSEFQ</name>
<sequence length="186" mass="19795">MSNVYTVAVLVGSLRKASINRKIALALAELAPANLKLNIVEIGELPLYNEDIDVTPPPAAYATFRQQVGAADALLFVTPEYNRSVPAPLKNAIDVGSRPYGQSCLSGKPGAVISASPGAIGGFGANHHLRQSLVFLDVPCMQQPEAYLSGAGTAFDEAGNLSESLKPFLQKFIDAYGKWVEQHKKA</sequence>
<dbReference type="GO" id="GO:0005829">
    <property type="term" value="C:cytosol"/>
    <property type="evidence" value="ECO:0007669"/>
    <property type="project" value="TreeGrafter"/>
</dbReference>
<dbReference type="HOGENOM" id="CLU_055322_4_2_6"/>
<feature type="domain" description="NADPH-dependent FMN reductase-like" evidence="3">
    <location>
        <begin position="6"/>
        <end position="150"/>
    </location>
</feature>
<dbReference type="AlphaFoldDB" id="J2ENA8"/>
<comment type="cofactor">
    <cofactor evidence="1">
        <name>FMN</name>
        <dbReference type="ChEBI" id="CHEBI:58210"/>
    </cofactor>
</comment>
<proteinExistence type="predicted"/>
<dbReference type="RefSeq" id="WP_003180642.1">
    <property type="nucleotide sequence ID" value="NZ_CM001558.1"/>
</dbReference>
<gene>
    <name evidence="4" type="ORF">PflQ2_2190</name>
</gene>
<dbReference type="Gene3D" id="3.40.50.360">
    <property type="match status" value="1"/>
</dbReference>
<organism evidence="4">
    <name type="scientific">Pseudomonas fluorescens (strain Q2-87)</name>
    <dbReference type="NCBI Taxonomy" id="1038922"/>
    <lineage>
        <taxon>Bacteria</taxon>
        <taxon>Pseudomonadati</taxon>
        <taxon>Pseudomonadota</taxon>
        <taxon>Gammaproteobacteria</taxon>
        <taxon>Pseudomonadales</taxon>
        <taxon>Pseudomonadaceae</taxon>
        <taxon>Pseudomonas</taxon>
    </lineage>
</organism>
<dbReference type="GO" id="GO:0010181">
    <property type="term" value="F:FMN binding"/>
    <property type="evidence" value="ECO:0007669"/>
    <property type="project" value="TreeGrafter"/>
</dbReference>
<dbReference type="InterPro" id="IPR050712">
    <property type="entry name" value="NAD(P)H-dep_reductase"/>
</dbReference>
<keyword evidence="2" id="KW-0288">FMN</keyword>
<dbReference type="PANTHER" id="PTHR30543">
    <property type="entry name" value="CHROMATE REDUCTASE"/>
    <property type="match status" value="1"/>
</dbReference>
<dbReference type="InterPro" id="IPR029039">
    <property type="entry name" value="Flavoprotein-like_sf"/>
</dbReference>
<reference evidence="4" key="1">
    <citation type="journal article" date="2012" name="PLoS Genet.">
        <title>Comparative Genomics of Plant-Associated Pseudomonas spp.: Insights into Diversity and Inheritance of Traits Involved in Multitrophic Interactions.</title>
        <authorList>
            <person name="Loper J.E."/>
            <person name="Hassan K.A."/>
            <person name="Mavrodi D.V."/>
            <person name="Davis E.W.II."/>
            <person name="Lim C.K."/>
            <person name="Shaffer B.T."/>
            <person name="Elbourne L.D."/>
            <person name="Stockwell V.O."/>
            <person name="Hartney S.L."/>
            <person name="Breakwell K."/>
            <person name="Henkels M.D."/>
            <person name="Tetu S.G."/>
            <person name="Rangel L.I."/>
            <person name="Kidarsa T.A."/>
            <person name="Wilson N.L."/>
            <person name="van de Mortel J.E."/>
            <person name="Song C."/>
            <person name="Blumhagen R."/>
            <person name="Radune D."/>
            <person name="Hostetler J.B."/>
            <person name="Brinkac L.M."/>
            <person name="Durkin A.S."/>
            <person name="Kluepfel D.A."/>
            <person name="Wechter W.P."/>
            <person name="Anderson A.J."/>
            <person name="Kim Y.C."/>
            <person name="Pierson L.S.III."/>
            <person name="Pierson E.A."/>
            <person name="Lindow S.E."/>
            <person name="Kobayashi D.Y."/>
            <person name="Raaijmakers J.M."/>
            <person name="Weller D.M."/>
            <person name="Thomashow L.S."/>
            <person name="Allen A.E."/>
            <person name="Paulsen I.T."/>
        </authorList>
    </citation>
    <scope>NUCLEOTIDE SEQUENCE [LARGE SCALE GENOMIC DNA]</scope>
    <source>
        <strain evidence="4">Q2-87</strain>
    </source>
</reference>
<evidence type="ECO:0000256" key="2">
    <source>
        <dbReference type="ARBA" id="ARBA00022643"/>
    </source>
</evidence>
<comment type="caution">
    <text evidence="4">The sequence shown here is derived from an EMBL/GenBank/DDBJ whole genome shotgun (WGS) entry which is preliminary data.</text>
</comment>
<dbReference type="InterPro" id="IPR005025">
    <property type="entry name" value="FMN_Rdtase-like_dom"/>
</dbReference>
<dbReference type="EMBL" id="AGBM01000001">
    <property type="protein sequence ID" value="EJL05110.1"/>
    <property type="molecule type" value="Genomic_DNA"/>
</dbReference>
<dbReference type="Pfam" id="PF03358">
    <property type="entry name" value="FMN_red"/>
    <property type="match status" value="1"/>
</dbReference>
<accession>J2ENA8</accession>
<dbReference type="Proteomes" id="UP000007289">
    <property type="component" value="Chromosome"/>
</dbReference>
<keyword evidence="2" id="KW-0285">Flavoprotein</keyword>
<evidence type="ECO:0000313" key="4">
    <source>
        <dbReference type="EMBL" id="EJL05110.1"/>
    </source>
</evidence>
<dbReference type="EC" id="1.7.-.-" evidence="4"/>
<keyword evidence="4" id="KW-0560">Oxidoreductase</keyword>
<dbReference type="PATRIC" id="fig|1038922.3.peg.3343"/>
<protein>
    <submittedName>
        <fullName evidence="4">NADPH-dependent FMN reductase</fullName>
        <ecNumber evidence="4">1.7.-.-</ecNumber>
    </submittedName>
</protein>
<evidence type="ECO:0000256" key="1">
    <source>
        <dbReference type="ARBA" id="ARBA00001917"/>
    </source>
</evidence>
<evidence type="ECO:0000259" key="3">
    <source>
        <dbReference type="Pfam" id="PF03358"/>
    </source>
</evidence>
<dbReference type="SUPFAM" id="SSF52218">
    <property type="entry name" value="Flavoproteins"/>
    <property type="match status" value="1"/>
</dbReference>
<dbReference type="PANTHER" id="PTHR30543:SF21">
    <property type="entry name" value="NAD(P)H-DEPENDENT FMN REDUCTASE LOT6"/>
    <property type="match status" value="1"/>
</dbReference>